<comment type="caution">
    <text evidence="9">The sequence shown here is derived from an EMBL/GenBank/DDBJ whole genome shotgun (WGS) entry which is preliminary data.</text>
</comment>
<evidence type="ECO:0000313" key="9">
    <source>
        <dbReference type="EMBL" id="MBD3324707.1"/>
    </source>
</evidence>
<keyword evidence="2" id="KW-0813">Transport</keyword>
<evidence type="ECO:0000256" key="5">
    <source>
        <dbReference type="ARBA" id="ARBA00022989"/>
    </source>
</evidence>
<dbReference type="EMBL" id="WJJP01000282">
    <property type="protein sequence ID" value="MBD3324707.1"/>
    <property type="molecule type" value="Genomic_DNA"/>
</dbReference>
<reference evidence="9" key="1">
    <citation type="submission" date="2019-11" db="EMBL/GenBank/DDBJ databases">
        <title>Microbial mats filling the niche in hypersaline microbial mats.</title>
        <authorList>
            <person name="Wong H.L."/>
            <person name="Macleod F.I."/>
            <person name="White R.A. III"/>
            <person name="Burns B.P."/>
        </authorList>
    </citation>
    <scope>NUCLEOTIDE SEQUENCE</scope>
    <source>
        <strain evidence="9">Rbin_158</strain>
    </source>
</reference>
<evidence type="ECO:0000259" key="8">
    <source>
        <dbReference type="PROSITE" id="PS50928"/>
    </source>
</evidence>
<dbReference type="GO" id="GO:0055085">
    <property type="term" value="P:transmembrane transport"/>
    <property type="evidence" value="ECO:0007669"/>
    <property type="project" value="InterPro"/>
</dbReference>
<evidence type="ECO:0000256" key="4">
    <source>
        <dbReference type="ARBA" id="ARBA00022692"/>
    </source>
</evidence>
<gene>
    <name evidence="9" type="ORF">GF339_08990</name>
</gene>
<dbReference type="InterPro" id="IPR000515">
    <property type="entry name" value="MetI-like"/>
</dbReference>
<keyword evidence="6 7" id="KW-0472">Membrane</keyword>
<evidence type="ECO:0000256" key="1">
    <source>
        <dbReference type="ARBA" id="ARBA00004651"/>
    </source>
</evidence>
<evidence type="ECO:0000256" key="7">
    <source>
        <dbReference type="SAM" id="Phobius"/>
    </source>
</evidence>
<sequence length="166" mass="19364">MTSSPSLTRLYSQFKRYHGFWILAALGPVYFLFTVIRIYPILETIRLSFYRYHITKKSTPFVGLQNYERLLKDKAFHTALINTVQFTIMAVLLTLLLALLIAILLRSIEHVAPVFEIIFYIPVVTPWVPASVIWKWLYDPMYGLINYGLSLFGIPKQGWLQEPHLI</sequence>
<dbReference type="PANTHER" id="PTHR30193:SF37">
    <property type="entry name" value="INNER MEMBRANE ABC TRANSPORTER PERMEASE PROTEIN YCJO"/>
    <property type="match status" value="1"/>
</dbReference>
<dbReference type="InterPro" id="IPR051393">
    <property type="entry name" value="ABC_transporter_permease"/>
</dbReference>
<dbReference type="Proteomes" id="UP000649604">
    <property type="component" value="Unassembled WGS sequence"/>
</dbReference>
<comment type="subcellular location">
    <subcellularLocation>
        <location evidence="1">Cell membrane</location>
        <topology evidence="1">Multi-pass membrane protein</topology>
    </subcellularLocation>
</comment>
<protein>
    <submittedName>
        <fullName evidence="9">Sugar ABC transporter permease</fullName>
    </submittedName>
</protein>
<keyword evidence="4 7" id="KW-0812">Transmembrane</keyword>
<dbReference type="Gene3D" id="1.10.3720.10">
    <property type="entry name" value="MetI-like"/>
    <property type="match status" value="1"/>
</dbReference>
<dbReference type="PROSITE" id="PS50928">
    <property type="entry name" value="ABC_TM1"/>
    <property type="match status" value="1"/>
</dbReference>
<dbReference type="InterPro" id="IPR035906">
    <property type="entry name" value="MetI-like_sf"/>
</dbReference>
<keyword evidence="5 7" id="KW-1133">Transmembrane helix</keyword>
<keyword evidence="3" id="KW-1003">Cell membrane</keyword>
<evidence type="ECO:0000256" key="6">
    <source>
        <dbReference type="ARBA" id="ARBA00023136"/>
    </source>
</evidence>
<feature type="transmembrane region" description="Helical" evidence="7">
    <location>
        <begin position="20"/>
        <end position="42"/>
    </location>
</feature>
<accession>A0A9D5JUW6</accession>
<proteinExistence type="predicted"/>
<evidence type="ECO:0000256" key="2">
    <source>
        <dbReference type="ARBA" id="ARBA00022448"/>
    </source>
</evidence>
<name>A0A9D5JUW6_9BACT</name>
<evidence type="ECO:0000256" key="3">
    <source>
        <dbReference type="ARBA" id="ARBA00022475"/>
    </source>
</evidence>
<dbReference type="PANTHER" id="PTHR30193">
    <property type="entry name" value="ABC TRANSPORTER PERMEASE PROTEIN"/>
    <property type="match status" value="1"/>
</dbReference>
<feature type="transmembrane region" description="Helical" evidence="7">
    <location>
        <begin position="79"/>
        <end position="105"/>
    </location>
</feature>
<dbReference type="SUPFAM" id="SSF161098">
    <property type="entry name" value="MetI-like"/>
    <property type="match status" value="1"/>
</dbReference>
<evidence type="ECO:0000313" key="10">
    <source>
        <dbReference type="Proteomes" id="UP000649604"/>
    </source>
</evidence>
<dbReference type="AlphaFoldDB" id="A0A9D5JUW6"/>
<feature type="transmembrane region" description="Helical" evidence="7">
    <location>
        <begin position="117"/>
        <end position="137"/>
    </location>
</feature>
<feature type="non-terminal residue" evidence="9">
    <location>
        <position position="166"/>
    </location>
</feature>
<feature type="domain" description="ABC transmembrane type-1" evidence="8">
    <location>
        <begin position="80"/>
        <end position="166"/>
    </location>
</feature>
<organism evidence="9 10">
    <name type="scientific">candidate division KSB3 bacterium</name>
    <dbReference type="NCBI Taxonomy" id="2044937"/>
    <lineage>
        <taxon>Bacteria</taxon>
        <taxon>candidate division KSB3</taxon>
    </lineage>
</organism>
<dbReference type="GO" id="GO:0005886">
    <property type="term" value="C:plasma membrane"/>
    <property type="evidence" value="ECO:0007669"/>
    <property type="project" value="UniProtKB-SubCell"/>
</dbReference>